<dbReference type="EMBL" id="JAATVY010000014">
    <property type="protein sequence ID" value="NJC71809.1"/>
    <property type="molecule type" value="Genomic_DNA"/>
</dbReference>
<gene>
    <name evidence="2" type="ORF">HC031_19085</name>
</gene>
<feature type="domain" description="SCP2" evidence="1">
    <location>
        <begin position="12"/>
        <end position="112"/>
    </location>
</feature>
<keyword evidence="3" id="KW-1185">Reference proteome</keyword>
<evidence type="ECO:0000259" key="1">
    <source>
        <dbReference type="Pfam" id="PF02036"/>
    </source>
</evidence>
<proteinExistence type="predicted"/>
<name>A0ABX0Y398_9ACTN</name>
<dbReference type="InterPro" id="IPR036527">
    <property type="entry name" value="SCP2_sterol-bd_dom_sf"/>
</dbReference>
<evidence type="ECO:0000313" key="2">
    <source>
        <dbReference type="EMBL" id="NJC71809.1"/>
    </source>
</evidence>
<evidence type="ECO:0000313" key="3">
    <source>
        <dbReference type="Proteomes" id="UP000722989"/>
    </source>
</evidence>
<dbReference type="Pfam" id="PF02036">
    <property type="entry name" value="SCP2"/>
    <property type="match status" value="1"/>
</dbReference>
<dbReference type="InterPro" id="IPR003033">
    <property type="entry name" value="SCP2_sterol-bd_dom"/>
</dbReference>
<accession>A0ABX0Y398</accession>
<sequence length="112" mass="12149">MASVEECRAALEHLSQRMAANAAQTREKLDFDRTLTCRIPDLDVAFHARLTGGQIVDIGDGDDPKAKLKLTAGSDDLLALVQGKLNVASAWAGGRIKIDASLMDMMKLRKLL</sequence>
<comment type="caution">
    <text evidence="2">The sequence shown here is derived from an EMBL/GenBank/DDBJ whole genome shotgun (WGS) entry which is preliminary data.</text>
</comment>
<protein>
    <submittedName>
        <fullName evidence="2">SCP2 sterol-binding domain-containing protein</fullName>
    </submittedName>
</protein>
<reference evidence="2 3" key="1">
    <citation type="submission" date="2020-03" db="EMBL/GenBank/DDBJ databases">
        <title>WGS of the type strain of Planosporangium spp.</title>
        <authorList>
            <person name="Thawai C."/>
        </authorList>
    </citation>
    <scope>NUCLEOTIDE SEQUENCE [LARGE SCALE GENOMIC DNA]</scope>
    <source>
        <strain evidence="2 3">TBRC 5610</strain>
    </source>
</reference>
<dbReference type="Gene3D" id="3.30.1050.10">
    <property type="entry name" value="SCP2 sterol-binding domain"/>
    <property type="match status" value="1"/>
</dbReference>
<dbReference type="SUPFAM" id="SSF55718">
    <property type="entry name" value="SCP-like"/>
    <property type="match status" value="1"/>
</dbReference>
<organism evidence="2 3">
    <name type="scientific">Planosporangium thailandense</name>
    <dbReference type="NCBI Taxonomy" id="765197"/>
    <lineage>
        <taxon>Bacteria</taxon>
        <taxon>Bacillati</taxon>
        <taxon>Actinomycetota</taxon>
        <taxon>Actinomycetes</taxon>
        <taxon>Micromonosporales</taxon>
        <taxon>Micromonosporaceae</taxon>
        <taxon>Planosporangium</taxon>
    </lineage>
</organism>
<dbReference type="Proteomes" id="UP000722989">
    <property type="component" value="Unassembled WGS sequence"/>
</dbReference>
<dbReference type="RefSeq" id="WP_167926725.1">
    <property type="nucleotide sequence ID" value="NZ_JAATVY010000014.1"/>
</dbReference>